<reference evidence="3" key="1">
    <citation type="submission" date="2016-06" db="EMBL/GenBank/DDBJ databases">
        <title>Parallel loss of symbiosis genes in relatives of nitrogen-fixing non-legume Parasponia.</title>
        <authorList>
            <person name="Van Velzen R."/>
            <person name="Holmer R."/>
            <person name="Bu F."/>
            <person name="Rutten L."/>
            <person name="Van Zeijl A."/>
            <person name="Liu W."/>
            <person name="Santuari L."/>
            <person name="Cao Q."/>
            <person name="Sharma T."/>
            <person name="Shen D."/>
            <person name="Roswanjaya Y."/>
            <person name="Wardhani T."/>
            <person name="Kalhor M.S."/>
            <person name="Jansen J."/>
            <person name="Van den Hoogen J."/>
            <person name="Gungor B."/>
            <person name="Hartog M."/>
            <person name="Hontelez J."/>
            <person name="Verver J."/>
            <person name="Yang W.-C."/>
            <person name="Schijlen E."/>
            <person name="Repin R."/>
            <person name="Schilthuizen M."/>
            <person name="Schranz E."/>
            <person name="Heidstra R."/>
            <person name="Miyata K."/>
            <person name="Fedorova E."/>
            <person name="Kohlen W."/>
            <person name="Bisseling T."/>
            <person name="Smit S."/>
            <person name="Geurts R."/>
        </authorList>
    </citation>
    <scope>NUCLEOTIDE SEQUENCE [LARGE SCALE GENOMIC DNA]</scope>
    <source>
        <strain evidence="3">cv. WU1-14</strain>
    </source>
</reference>
<sequence length="120" mass="13282">MKKTKIVVKVNSMNCDKCRTQALKTAAAATGVISVKIDGDKVEVIGDGVDPVCLTRLLRKKFCFVTLESVGEVKEDKKGEVKEDKKGEVKLEAGYVTYPLSCQCYEVSYGPYNRGFCYIL</sequence>
<evidence type="ECO:0000313" key="2">
    <source>
        <dbReference type="EMBL" id="PON37332.1"/>
    </source>
</evidence>
<accession>A0A2P5ALD2</accession>
<gene>
    <name evidence="2" type="ORF">PanWU01x14_320970</name>
</gene>
<evidence type="ECO:0000259" key="1">
    <source>
        <dbReference type="PROSITE" id="PS50846"/>
    </source>
</evidence>
<dbReference type="AlphaFoldDB" id="A0A2P5ALD2"/>
<comment type="caution">
    <text evidence="2">The sequence shown here is derived from an EMBL/GenBank/DDBJ whole genome shotgun (WGS) entry which is preliminary data.</text>
</comment>
<proteinExistence type="predicted"/>
<dbReference type="PANTHER" id="PTHR46932">
    <property type="entry name" value="HEAVY METAL-ASSOCIATED ISOPRENYLATED PLANT PROTEIN 47"/>
    <property type="match status" value="1"/>
</dbReference>
<dbReference type="PANTHER" id="PTHR46932:SF12">
    <property type="entry name" value="HEAVY METAL-ASSOCIATED ISOPRENYLATED PLANT PROTEIN 47"/>
    <property type="match status" value="1"/>
</dbReference>
<dbReference type="Proteomes" id="UP000237105">
    <property type="component" value="Unassembled WGS sequence"/>
</dbReference>
<dbReference type="InterPro" id="IPR006121">
    <property type="entry name" value="HMA_dom"/>
</dbReference>
<name>A0A2P5ALD2_PARAD</name>
<protein>
    <submittedName>
        <fullName evidence="2">Heavy metal-associated domain containing protein</fullName>
    </submittedName>
</protein>
<dbReference type="OrthoDB" id="692882at2759"/>
<dbReference type="InterPro" id="IPR042885">
    <property type="entry name" value="HIPP47/16"/>
</dbReference>
<dbReference type="PROSITE" id="PS50846">
    <property type="entry name" value="HMA_2"/>
    <property type="match status" value="1"/>
</dbReference>
<feature type="domain" description="HMA" evidence="1">
    <location>
        <begin position="4"/>
        <end position="70"/>
    </location>
</feature>
<dbReference type="InterPro" id="IPR036163">
    <property type="entry name" value="HMA_dom_sf"/>
</dbReference>
<dbReference type="EMBL" id="JXTB01000534">
    <property type="protein sequence ID" value="PON37332.1"/>
    <property type="molecule type" value="Genomic_DNA"/>
</dbReference>
<dbReference type="STRING" id="3476.A0A2P5ALD2"/>
<dbReference type="SUPFAM" id="SSF55008">
    <property type="entry name" value="HMA, heavy metal-associated domain"/>
    <property type="match status" value="1"/>
</dbReference>
<organism evidence="2 3">
    <name type="scientific">Parasponia andersonii</name>
    <name type="common">Sponia andersonii</name>
    <dbReference type="NCBI Taxonomy" id="3476"/>
    <lineage>
        <taxon>Eukaryota</taxon>
        <taxon>Viridiplantae</taxon>
        <taxon>Streptophyta</taxon>
        <taxon>Embryophyta</taxon>
        <taxon>Tracheophyta</taxon>
        <taxon>Spermatophyta</taxon>
        <taxon>Magnoliopsida</taxon>
        <taxon>eudicotyledons</taxon>
        <taxon>Gunneridae</taxon>
        <taxon>Pentapetalae</taxon>
        <taxon>rosids</taxon>
        <taxon>fabids</taxon>
        <taxon>Rosales</taxon>
        <taxon>Cannabaceae</taxon>
        <taxon>Parasponia</taxon>
    </lineage>
</organism>
<dbReference type="Gene3D" id="3.30.70.100">
    <property type="match status" value="1"/>
</dbReference>
<keyword evidence="3" id="KW-1185">Reference proteome</keyword>
<dbReference type="GO" id="GO:0046872">
    <property type="term" value="F:metal ion binding"/>
    <property type="evidence" value="ECO:0007669"/>
    <property type="project" value="InterPro"/>
</dbReference>
<evidence type="ECO:0000313" key="3">
    <source>
        <dbReference type="Proteomes" id="UP000237105"/>
    </source>
</evidence>